<sequence>RENLIREILGEIQNNVALVLALCALYSEFHVTDKRSNANRRNEVMDRSFSENSSRGTRVPRATRKEFQRLLGLAKSEKWTLVGAISLLIVSSGVTMTVPFCLGKVIDMIYTGDSEHTKKNLEMVCLGLLGVFVVGAFCNFGRTYLMNIAGQKITNRMRTTVFSSILRQEIAFFDKNKTGELINRLSADTLLVSQSVTMNISDGLRNLFMVSAGVSMMFYVSTELAVVGLSIVPPVAAMAIMYGRYVRKITKQVQDSLASATQVAEERISNIRTVRAFTQENMEIKTYKDKIQEVLHLTYKESLAKGVFFGMTGLSGNFIILSVLYYGGSMVTSNTISVGSLSSFILYSAYVGVAMGGLSSFYSEMNKGLGASTRLWELIDRKPAIALSGGLRPTKEIEGFIQFSNLSFAYPSRMEAPIFNGVNLDVPEGTVLAVVGPSGCGKSTLGILLLRFYDPTGGCVKIDGINIADLDPQWLRQQIGTVNQEPILFSSSIRDNILYGSTNPTEVTEEELHQVAKEANAYDFIMGFPQNFETLVGERGIMLSGGQRQRIAIARALIKKPKILLFDEATSALDAESEHLVQEALERVAKNRTVITIAHRLSTIRNADKIAILNQGRFAEVGTYDHLMSINGGLFRRLVDKQTIQQ</sequence>
<keyword evidence="12 21" id="KW-1133">Transmembrane helix</keyword>
<dbReference type="GO" id="GO:0016887">
    <property type="term" value="F:ATP hydrolysis activity"/>
    <property type="evidence" value="ECO:0007669"/>
    <property type="project" value="InterPro"/>
</dbReference>
<keyword evidence="13" id="KW-0007">Acetylation</keyword>
<dbReference type="GO" id="GO:0015421">
    <property type="term" value="F:ABC-type oligopeptide transporter activity"/>
    <property type="evidence" value="ECO:0007669"/>
    <property type="project" value="TreeGrafter"/>
</dbReference>
<evidence type="ECO:0000313" key="25">
    <source>
        <dbReference type="Proteomes" id="UP000708208"/>
    </source>
</evidence>
<feature type="domain" description="ABC transmembrane type-1" evidence="23">
    <location>
        <begin position="82"/>
        <end position="367"/>
    </location>
</feature>
<dbReference type="GO" id="GO:0042802">
    <property type="term" value="F:identical protein binding"/>
    <property type="evidence" value="ECO:0007669"/>
    <property type="project" value="UniProtKB-ARBA"/>
</dbReference>
<dbReference type="Pfam" id="PF00664">
    <property type="entry name" value="ABC_membrane"/>
    <property type="match status" value="1"/>
</dbReference>
<dbReference type="FunFam" id="3.40.50.300:FF:000403">
    <property type="entry name" value="ATP-binding cassette sub-family B member 8, mitochondrial"/>
    <property type="match status" value="1"/>
</dbReference>
<evidence type="ECO:0000256" key="7">
    <source>
        <dbReference type="ARBA" id="ARBA00022792"/>
    </source>
</evidence>
<comment type="subcellular location">
    <subcellularLocation>
        <location evidence="1">Mitochondrion inner membrane</location>
        <topology evidence="1">Multi-pass membrane protein</topology>
    </subcellularLocation>
</comment>
<keyword evidence="15 21" id="KW-0472">Membrane</keyword>
<dbReference type="PROSITE" id="PS00211">
    <property type="entry name" value="ABC_TRANSPORTER_1"/>
    <property type="match status" value="1"/>
</dbReference>
<evidence type="ECO:0000256" key="5">
    <source>
        <dbReference type="ARBA" id="ARBA00022723"/>
    </source>
</evidence>
<evidence type="ECO:0000259" key="23">
    <source>
        <dbReference type="PROSITE" id="PS50929"/>
    </source>
</evidence>
<feature type="transmembrane region" description="Helical" evidence="21">
    <location>
        <begin position="79"/>
        <end position="102"/>
    </location>
</feature>
<dbReference type="AlphaFoldDB" id="A0A8J2PHY0"/>
<name>A0A8J2PHY0_9HEXA</name>
<dbReference type="GO" id="GO:0005743">
    <property type="term" value="C:mitochondrial inner membrane"/>
    <property type="evidence" value="ECO:0007669"/>
    <property type="project" value="UniProtKB-SubCell"/>
</dbReference>
<dbReference type="EMBL" id="CAJVCH010320968">
    <property type="protein sequence ID" value="CAG7786584.1"/>
    <property type="molecule type" value="Genomic_DNA"/>
</dbReference>
<keyword evidence="6" id="KW-0547">Nucleotide-binding</keyword>
<evidence type="ECO:0000256" key="19">
    <source>
        <dbReference type="ARBA" id="ARBA00075187"/>
    </source>
</evidence>
<keyword evidence="9" id="KW-0460">Magnesium</keyword>
<evidence type="ECO:0000256" key="20">
    <source>
        <dbReference type="ARBA" id="ARBA00083334"/>
    </source>
</evidence>
<comment type="function">
    <text evidence="17">ATP-dependent transporter located in the mitochondrial inner membrane that catalyzes the export of biliverdin from the mitochondrial matrix, and plays a crucial role in hemoglobin synthesis and antioxidative stress. Participates in the early step of the heme biosynthetic process during insertion of iron into protoporphyrin IX (PPIX). Involved in the stabilization of the iron transporter mitoferrin-1/SLC25A37. In addition may be involved in mitochondrial unfolded protein response (UPRmt) signaling pathway, although ABCB10 probably does not participate in peptide export from mitochondria.</text>
</comment>
<feature type="non-terminal residue" evidence="24">
    <location>
        <position position="1"/>
    </location>
</feature>
<dbReference type="GO" id="GO:0046872">
    <property type="term" value="F:metal ion binding"/>
    <property type="evidence" value="ECO:0007669"/>
    <property type="project" value="UniProtKB-KW"/>
</dbReference>
<dbReference type="PROSITE" id="PS50929">
    <property type="entry name" value="ABC_TM1F"/>
    <property type="match status" value="1"/>
</dbReference>
<protein>
    <recommendedName>
        <fullName evidence="18">ATP-binding cassette sub-family B member 10, mitochondrial</fullName>
    </recommendedName>
    <alternativeName>
        <fullName evidence="19">ABC-mitochondrial erythroid protein</fullName>
    </alternativeName>
    <alternativeName>
        <fullName evidence="20">ATP-binding cassette transporter 10</fullName>
    </alternativeName>
</protein>
<dbReference type="PANTHER" id="PTHR43394:SF1">
    <property type="entry name" value="ATP-BINDING CASSETTE SUB-FAMILY B MEMBER 10, MITOCHONDRIAL"/>
    <property type="match status" value="1"/>
</dbReference>
<keyword evidence="8" id="KW-0067">ATP-binding</keyword>
<comment type="caution">
    <text evidence="24">The sequence shown here is derived from an EMBL/GenBank/DDBJ whole genome shotgun (WGS) entry which is preliminary data.</text>
</comment>
<dbReference type="InterPro" id="IPR011527">
    <property type="entry name" value="ABC1_TM_dom"/>
</dbReference>
<dbReference type="CDD" id="cd03249">
    <property type="entry name" value="ABC_MTABC3_MDL1_MDL2"/>
    <property type="match status" value="1"/>
</dbReference>
<feature type="transmembrane region" description="Helical" evidence="21">
    <location>
        <begin position="123"/>
        <end position="145"/>
    </location>
</feature>
<feature type="transmembrane region" description="Helical" evidence="21">
    <location>
        <begin position="216"/>
        <end position="242"/>
    </location>
</feature>
<evidence type="ECO:0000256" key="6">
    <source>
        <dbReference type="ARBA" id="ARBA00022741"/>
    </source>
</evidence>
<dbReference type="InterPro" id="IPR039421">
    <property type="entry name" value="Type_1_exporter"/>
</dbReference>
<dbReference type="GO" id="GO:0005524">
    <property type="term" value="F:ATP binding"/>
    <property type="evidence" value="ECO:0007669"/>
    <property type="project" value="UniProtKB-KW"/>
</dbReference>
<evidence type="ECO:0000256" key="8">
    <source>
        <dbReference type="ARBA" id="ARBA00022840"/>
    </source>
</evidence>
<evidence type="ECO:0000256" key="4">
    <source>
        <dbReference type="ARBA" id="ARBA00022692"/>
    </source>
</evidence>
<evidence type="ECO:0000256" key="14">
    <source>
        <dbReference type="ARBA" id="ARBA00023128"/>
    </source>
</evidence>
<evidence type="ECO:0000256" key="1">
    <source>
        <dbReference type="ARBA" id="ARBA00004448"/>
    </source>
</evidence>
<keyword evidence="4 21" id="KW-0812">Transmembrane</keyword>
<evidence type="ECO:0000256" key="3">
    <source>
        <dbReference type="ARBA" id="ARBA00022448"/>
    </source>
</evidence>
<accession>A0A8J2PHY0</accession>
<dbReference type="FunFam" id="1.20.1560.10:FF:000048">
    <property type="entry name" value="ATP-binding cassette sub-family B member 10, mitochondrial"/>
    <property type="match status" value="1"/>
</dbReference>
<keyword evidence="14" id="KW-0496">Mitochondrion</keyword>
<dbReference type="Proteomes" id="UP000708208">
    <property type="component" value="Unassembled WGS sequence"/>
</dbReference>
<evidence type="ECO:0000256" key="15">
    <source>
        <dbReference type="ARBA" id="ARBA00023136"/>
    </source>
</evidence>
<keyword evidence="5" id="KW-0479">Metal-binding</keyword>
<feature type="transmembrane region" description="Helical" evidence="21">
    <location>
        <begin position="306"/>
        <end position="326"/>
    </location>
</feature>
<evidence type="ECO:0000256" key="18">
    <source>
        <dbReference type="ARBA" id="ARBA00072683"/>
    </source>
</evidence>
<dbReference type="CDD" id="cd18573">
    <property type="entry name" value="ABC_6TM_ABCB10_like"/>
    <property type="match status" value="1"/>
</dbReference>
<evidence type="ECO:0000256" key="17">
    <source>
        <dbReference type="ARBA" id="ARBA00055589"/>
    </source>
</evidence>
<evidence type="ECO:0000256" key="21">
    <source>
        <dbReference type="SAM" id="Phobius"/>
    </source>
</evidence>
<dbReference type="SMART" id="SM00382">
    <property type="entry name" value="AAA"/>
    <property type="match status" value="1"/>
</dbReference>
<evidence type="ECO:0000259" key="22">
    <source>
        <dbReference type="PROSITE" id="PS50893"/>
    </source>
</evidence>
<evidence type="ECO:0000256" key="2">
    <source>
        <dbReference type="ARBA" id="ARBA00005580"/>
    </source>
</evidence>
<dbReference type="InterPro" id="IPR003593">
    <property type="entry name" value="AAA+_ATPase"/>
</dbReference>
<organism evidence="24 25">
    <name type="scientific">Allacma fusca</name>
    <dbReference type="NCBI Taxonomy" id="39272"/>
    <lineage>
        <taxon>Eukaryota</taxon>
        <taxon>Metazoa</taxon>
        <taxon>Ecdysozoa</taxon>
        <taxon>Arthropoda</taxon>
        <taxon>Hexapoda</taxon>
        <taxon>Collembola</taxon>
        <taxon>Symphypleona</taxon>
        <taxon>Sminthuridae</taxon>
        <taxon>Allacma</taxon>
    </lineage>
</organism>
<dbReference type="OrthoDB" id="6500128at2759"/>
<reference evidence="24" key="1">
    <citation type="submission" date="2021-06" db="EMBL/GenBank/DDBJ databases">
        <authorList>
            <person name="Hodson N. C."/>
            <person name="Mongue J. A."/>
            <person name="Jaron S. K."/>
        </authorList>
    </citation>
    <scope>NUCLEOTIDE SEQUENCE</scope>
</reference>
<dbReference type="InterPro" id="IPR017871">
    <property type="entry name" value="ABC_transporter-like_CS"/>
</dbReference>
<keyword evidence="3" id="KW-0813">Transport</keyword>
<keyword evidence="25" id="KW-1185">Reference proteome</keyword>
<evidence type="ECO:0000256" key="10">
    <source>
        <dbReference type="ARBA" id="ARBA00022946"/>
    </source>
</evidence>
<dbReference type="PIRSF" id="PIRSF002773">
    <property type="entry name" value="ABC_prm/ATPase_B"/>
    <property type="match status" value="1"/>
</dbReference>
<evidence type="ECO:0000256" key="9">
    <source>
        <dbReference type="ARBA" id="ARBA00022842"/>
    </source>
</evidence>
<dbReference type="GO" id="GO:0090374">
    <property type="term" value="P:oligopeptide export from mitochondrion"/>
    <property type="evidence" value="ECO:0007669"/>
    <property type="project" value="TreeGrafter"/>
</dbReference>
<dbReference type="InterPro" id="IPR003439">
    <property type="entry name" value="ABC_transporter-like_ATP-bd"/>
</dbReference>
<evidence type="ECO:0000256" key="11">
    <source>
        <dbReference type="ARBA" id="ARBA00022967"/>
    </source>
</evidence>
<feature type="transmembrane region" description="Helical" evidence="21">
    <location>
        <begin position="338"/>
        <end position="358"/>
    </location>
</feature>
<dbReference type="PANTHER" id="PTHR43394">
    <property type="entry name" value="ATP-DEPENDENT PERMEASE MDL1, MITOCHONDRIAL"/>
    <property type="match status" value="1"/>
</dbReference>
<evidence type="ECO:0000256" key="12">
    <source>
        <dbReference type="ARBA" id="ARBA00022989"/>
    </source>
</evidence>
<keyword evidence="7" id="KW-0999">Mitochondrion inner membrane</keyword>
<feature type="domain" description="ABC transporter" evidence="22">
    <location>
        <begin position="401"/>
        <end position="640"/>
    </location>
</feature>
<proteinExistence type="inferred from homology"/>
<evidence type="ECO:0000256" key="16">
    <source>
        <dbReference type="ARBA" id="ARBA00052250"/>
    </source>
</evidence>
<dbReference type="Pfam" id="PF00005">
    <property type="entry name" value="ABC_tran"/>
    <property type="match status" value="1"/>
</dbReference>
<evidence type="ECO:0000313" key="24">
    <source>
        <dbReference type="EMBL" id="CAG7786584.1"/>
    </source>
</evidence>
<comment type="similarity">
    <text evidence="2">Belongs to the ABC transporter superfamily. ABCB family. Mitochondrial peptide exporter (TC 3.A.1.212) subfamily.</text>
</comment>
<dbReference type="PROSITE" id="PS50893">
    <property type="entry name" value="ABC_TRANSPORTER_2"/>
    <property type="match status" value="1"/>
</dbReference>
<comment type="catalytic activity">
    <reaction evidence="16">
        <text>biliverdin IXalpha(in) + ATP + H2O = biliverdin IXalpha(out) + ADP + phosphate + H(+)</text>
        <dbReference type="Rhea" id="RHEA:82359"/>
        <dbReference type="ChEBI" id="CHEBI:15377"/>
        <dbReference type="ChEBI" id="CHEBI:15378"/>
        <dbReference type="ChEBI" id="CHEBI:30616"/>
        <dbReference type="ChEBI" id="CHEBI:43474"/>
        <dbReference type="ChEBI" id="CHEBI:57991"/>
        <dbReference type="ChEBI" id="CHEBI:456216"/>
    </reaction>
    <physiologicalReaction direction="left-to-right" evidence="16">
        <dbReference type="Rhea" id="RHEA:82360"/>
    </physiologicalReaction>
</comment>
<keyword evidence="10" id="KW-0809">Transit peptide</keyword>
<keyword evidence="11" id="KW-1278">Translocase</keyword>
<gene>
    <name evidence="24" type="ORF">AFUS01_LOCUS25148</name>
</gene>
<evidence type="ECO:0000256" key="13">
    <source>
        <dbReference type="ARBA" id="ARBA00022990"/>
    </source>
</evidence>